<comment type="caution">
    <text evidence="2">The sequence shown here is derived from an EMBL/GenBank/DDBJ whole genome shotgun (WGS) entry which is preliminary data.</text>
</comment>
<feature type="region of interest" description="Disordered" evidence="1">
    <location>
        <begin position="304"/>
        <end position="377"/>
    </location>
</feature>
<feature type="compositionally biased region" description="Low complexity" evidence="1">
    <location>
        <begin position="349"/>
        <end position="361"/>
    </location>
</feature>
<organism evidence="2 3">
    <name type="scientific">Paracoccus cavernae</name>
    <dbReference type="NCBI Taxonomy" id="1571207"/>
    <lineage>
        <taxon>Bacteria</taxon>
        <taxon>Pseudomonadati</taxon>
        <taxon>Pseudomonadota</taxon>
        <taxon>Alphaproteobacteria</taxon>
        <taxon>Rhodobacterales</taxon>
        <taxon>Paracoccaceae</taxon>
        <taxon>Paracoccus</taxon>
    </lineage>
</organism>
<dbReference type="Proteomes" id="UP001243846">
    <property type="component" value="Unassembled WGS sequence"/>
</dbReference>
<reference evidence="3" key="1">
    <citation type="journal article" date="2019" name="Int. J. Syst. Evol. Microbiol.">
        <title>The Global Catalogue of Microorganisms (GCM) 10K type strain sequencing project: providing services to taxonomists for standard genome sequencing and annotation.</title>
        <authorList>
            <consortium name="The Broad Institute Genomics Platform"/>
            <consortium name="The Broad Institute Genome Sequencing Center for Infectious Disease"/>
            <person name="Wu L."/>
            <person name="Ma J."/>
        </authorList>
    </citation>
    <scope>NUCLEOTIDE SEQUENCE [LARGE SCALE GENOMIC DNA]</scope>
    <source>
        <strain evidence="3">CECT 8482</strain>
    </source>
</reference>
<proteinExistence type="predicted"/>
<evidence type="ECO:0000313" key="3">
    <source>
        <dbReference type="Proteomes" id="UP001243846"/>
    </source>
</evidence>
<evidence type="ECO:0000256" key="1">
    <source>
        <dbReference type="SAM" id="MobiDB-lite"/>
    </source>
</evidence>
<feature type="compositionally biased region" description="Basic residues" evidence="1">
    <location>
        <begin position="362"/>
        <end position="377"/>
    </location>
</feature>
<feature type="region of interest" description="Disordered" evidence="1">
    <location>
        <begin position="1"/>
        <end position="126"/>
    </location>
</feature>
<feature type="region of interest" description="Disordered" evidence="1">
    <location>
        <begin position="156"/>
        <end position="227"/>
    </location>
</feature>
<keyword evidence="3" id="KW-1185">Reference proteome</keyword>
<feature type="compositionally biased region" description="Low complexity" evidence="1">
    <location>
        <begin position="44"/>
        <end position="86"/>
    </location>
</feature>
<name>A0ABT8D5Q2_9RHOB</name>
<protein>
    <submittedName>
        <fullName evidence="2">Uncharacterized protein</fullName>
    </submittedName>
</protein>
<feature type="compositionally biased region" description="Low complexity" evidence="1">
    <location>
        <begin position="181"/>
        <end position="204"/>
    </location>
</feature>
<sequence length="377" mass="38265">MASSARPQSATAPRRRATEPRVDTPPNVPSNPIPFEAAQRETVRPAAVRPPTRPSARPAATPAPRAPAATQSEAQPASAAAQPSAARPNLRASNRPPSRPEGAAPDPEGMRETLTPAEQHHLDGLIKDLRASFPGAEAVRQNRDYALSRDIRFERYAEARPARRPAAITARGAQGGGGAVDAGSVDAAVRAANAPPASSNRGSAMPAQNSGGLLHSSSRPHARPLAARAGAAASGAAAANDAVEAAVASAVSSAPVSAGGVALTALASSPLPPRRAAGAAVQSAVEAVAAAAAAPERDIAALAPTSAQPAAPEGPNEAELAERRRLDEQLQSQAEARVRARPSRCCCRSAGPCPGRGAGTRASRRRRAHGRRATPAL</sequence>
<dbReference type="EMBL" id="JAUFRC010000001">
    <property type="protein sequence ID" value="MDN3712085.1"/>
    <property type="molecule type" value="Genomic_DNA"/>
</dbReference>
<gene>
    <name evidence="2" type="ORF">QWZ10_10295</name>
</gene>
<feature type="compositionally biased region" description="Low complexity" evidence="1">
    <location>
        <begin position="216"/>
        <end position="227"/>
    </location>
</feature>
<evidence type="ECO:0000313" key="2">
    <source>
        <dbReference type="EMBL" id="MDN3712085.1"/>
    </source>
</evidence>
<accession>A0ABT8D5Q2</accession>